<dbReference type="KEGG" id="cchl:FPL14_04880"/>
<protein>
    <submittedName>
        <fullName evidence="5">Gfo/Idh/MocA family oxidoreductase</fullName>
    </submittedName>
</protein>
<dbReference type="PANTHER" id="PTHR43708">
    <property type="entry name" value="CONSERVED EXPRESSED OXIDOREDUCTASE (EUROFUNG)"/>
    <property type="match status" value="1"/>
</dbReference>
<dbReference type="InterPro" id="IPR000683">
    <property type="entry name" value="Gfo/Idh/MocA-like_OxRdtase_N"/>
</dbReference>
<dbReference type="RefSeq" id="WP_182301968.1">
    <property type="nucleotide sequence ID" value="NZ_CP041969.1"/>
</dbReference>
<dbReference type="EMBL" id="CP041969">
    <property type="protein sequence ID" value="QMV40612.1"/>
    <property type="molecule type" value="Genomic_DNA"/>
</dbReference>
<dbReference type="Gene3D" id="3.30.360.10">
    <property type="entry name" value="Dihydrodipicolinate Reductase, domain 2"/>
    <property type="match status" value="1"/>
</dbReference>
<dbReference type="InterPro" id="IPR036291">
    <property type="entry name" value="NAD(P)-bd_dom_sf"/>
</dbReference>
<dbReference type="InterPro" id="IPR055170">
    <property type="entry name" value="GFO_IDH_MocA-like_dom"/>
</dbReference>
<sequence>MSETIPLGIVGFGRIVELIHLPLLKQLPRIEVAGVFDVTPQRLALAAKRGFDIFERLEDLLSSPAEAVLIATPPNSHFRLAEQALRSGKHVLIEKPVTLSSEEAVRLQTIAEQEGKIVSVFHNRRFDSDFLLVKQMINEEALGSILFVERRHHMFGSGASFGVKSFHQEWRNEKAYGGGALLDWGIHLIDQLLQLDFGRCVDINASMKTLSWEQGEVDDYVRATFTTERNVVMSMDINFASNVPAPLWVVGGDKATLQIVSEREASVHVKGKPTQPIMLEPSLNKGAIRIYSSFADSVRYGAKPEVTLEEAIEAMKIVEWIRLSSLNRQEMENGNLICRPAVRV</sequence>
<dbReference type="Proteomes" id="UP000515679">
    <property type="component" value="Chromosome"/>
</dbReference>
<keyword evidence="2" id="KW-0560">Oxidoreductase</keyword>
<dbReference type="GO" id="GO:0000166">
    <property type="term" value="F:nucleotide binding"/>
    <property type="evidence" value="ECO:0007669"/>
    <property type="project" value="InterPro"/>
</dbReference>
<evidence type="ECO:0000313" key="5">
    <source>
        <dbReference type="EMBL" id="QMV40612.1"/>
    </source>
</evidence>
<dbReference type="AlphaFoldDB" id="A0A7G5BUH8"/>
<evidence type="ECO:0000256" key="2">
    <source>
        <dbReference type="ARBA" id="ARBA00023002"/>
    </source>
</evidence>
<feature type="domain" description="GFO/IDH/MocA-like oxidoreductase" evidence="4">
    <location>
        <begin position="130"/>
        <end position="257"/>
    </location>
</feature>
<proteinExistence type="inferred from homology"/>
<feature type="domain" description="Gfo/Idh/MocA-like oxidoreductase N-terminal" evidence="3">
    <location>
        <begin position="7"/>
        <end position="122"/>
    </location>
</feature>
<evidence type="ECO:0000256" key="1">
    <source>
        <dbReference type="ARBA" id="ARBA00010928"/>
    </source>
</evidence>
<keyword evidence="6" id="KW-1185">Reference proteome</keyword>
<evidence type="ECO:0000259" key="3">
    <source>
        <dbReference type="Pfam" id="PF01408"/>
    </source>
</evidence>
<comment type="similarity">
    <text evidence="1">Belongs to the Gfo/Idh/MocA family.</text>
</comment>
<dbReference type="Pfam" id="PF22725">
    <property type="entry name" value="GFO_IDH_MocA_C3"/>
    <property type="match status" value="1"/>
</dbReference>
<dbReference type="SUPFAM" id="SSF55347">
    <property type="entry name" value="Glyceraldehyde-3-phosphate dehydrogenase-like, C-terminal domain"/>
    <property type="match status" value="1"/>
</dbReference>
<gene>
    <name evidence="5" type="ORF">FPL14_04880</name>
</gene>
<accession>A0A7G5BUH8</accession>
<dbReference type="Gene3D" id="3.40.50.720">
    <property type="entry name" value="NAD(P)-binding Rossmann-like Domain"/>
    <property type="match status" value="1"/>
</dbReference>
<organism evidence="5 6">
    <name type="scientific">Cohnella cholangitidis</name>
    <dbReference type="NCBI Taxonomy" id="2598458"/>
    <lineage>
        <taxon>Bacteria</taxon>
        <taxon>Bacillati</taxon>
        <taxon>Bacillota</taxon>
        <taxon>Bacilli</taxon>
        <taxon>Bacillales</taxon>
        <taxon>Paenibacillaceae</taxon>
        <taxon>Cohnella</taxon>
    </lineage>
</organism>
<reference evidence="5 6" key="1">
    <citation type="submission" date="2019-07" db="EMBL/GenBank/DDBJ databases">
        <authorList>
            <person name="Kim J.K."/>
            <person name="Cheong H.-M."/>
            <person name="Choi Y."/>
            <person name="Hwang K.J."/>
            <person name="Lee S."/>
            <person name="Choi C."/>
        </authorList>
    </citation>
    <scope>NUCLEOTIDE SEQUENCE [LARGE SCALE GENOMIC DNA]</scope>
    <source>
        <strain evidence="5 6">KS 22</strain>
    </source>
</reference>
<name>A0A7G5BUH8_9BACL</name>
<dbReference type="PANTHER" id="PTHR43708:SF5">
    <property type="entry name" value="CONSERVED EXPRESSED OXIDOREDUCTASE (EUROFUNG)-RELATED"/>
    <property type="match status" value="1"/>
</dbReference>
<dbReference type="Pfam" id="PF01408">
    <property type="entry name" value="GFO_IDH_MocA"/>
    <property type="match status" value="1"/>
</dbReference>
<dbReference type="SUPFAM" id="SSF51735">
    <property type="entry name" value="NAD(P)-binding Rossmann-fold domains"/>
    <property type="match status" value="1"/>
</dbReference>
<evidence type="ECO:0000313" key="6">
    <source>
        <dbReference type="Proteomes" id="UP000515679"/>
    </source>
</evidence>
<dbReference type="InterPro" id="IPR051317">
    <property type="entry name" value="Gfo/Idh/MocA_oxidoreduct"/>
</dbReference>
<dbReference type="GO" id="GO:0016491">
    <property type="term" value="F:oxidoreductase activity"/>
    <property type="evidence" value="ECO:0007669"/>
    <property type="project" value="UniProtKB-KW"/>
</dbReference>
<evidence type="ECO:0000259" key="4">
    <source>
        <dbReference type="Pfam" id="PF22725"/>
    </source>
</evidence>